<dbReference type="RefSeq" id="XP_065663852.1">
    <property type="nucleotide sequence ID" value="XM_065807780.1"/>
</dbReference>
<evidence type="ECO:0000313" key="7">
    <source>
        <dbReference type="RefSeq" id="XP_065663852.1"/>
    </source>
</evidence>
<dbReference type="Pfam" id="PF00481">
    <property type="entry name" value="PP2C"/>
    <property type="match status" value="2"/>
</dbReference>
<dbReference type="Proteomes" id="UP001652625">
    <property type="component" value="Chromosome 10"/>
</dbReference>
<dbReference type="PANTHER" id="PTHR13832">
    <property type="entry name" value="PROTEIN PHOSPHATASE 2C"/>
    <property type="match status" value="1"/>
</dbReference>
<reference evidence="7 8" key="1">
    <citation type="submission" date="2025-05" db="UniProtKB">
        <authorList>
            <consortium name="RefSeq"/>
        </authorList>
    </citation>
    <scope>IDENTIFICATION</scope>
</reference>
<dbReference type="SUPFAM" id="SSF81606">
    <property type="entry name" value="PP2C-like"/>
    <property type="match status" value="1"/>
</dbReference>
<keyword evidence="6" id="KW-1185">Reference proteome</keyword>
<dbReference type="InterPro" id="IPR000222">
    <property type="entry name" value="PP2C_BS"/>
</dbReference>
<dbReference type="InterPro" id="IPR015655">
    <property type="entry name" value="PP2C"/>
</dbReference>
<dbReference type="InterPro" id="IPR001932">
    <property type="entry name" value="PPM-type_phosphatase-like_dom"/>
</dbReference>
<dbReference type="GeneID" id="100210854"/>
<keyword evidence="1" id="KW-0479">Metal-binding</keyword>
<keyword evidence="3 4" id="KW-0904">Protein phosphatase</keyword>
<evidence type="ECO:0000313" key="8">
    <source>
        <dbReference type="RefSeq" id="XP_065663853.1"/>
    </source>
</evidence>
<name>A0ABM4CPR7_HYDVU</name>
<evidence type="ECO:0000256" key="1">
    <source>
        <dbReference type="ARBA" id="ARBA00022723"/>
    </source>
</evidence>
<dbReference type="PROSITE" id="PS51746">
    <property type="entry name" value="PPM_2"/>
    <property type="match status" value="1"/>
</dbReference>
<dbReference type="SMART" id="SM00332">
    <property type="entry name" value="PP2Cc"/>
    <property type="match status" value="1"/>
</dbReference>
<evidence type="ECO:0000256" key="2">
    <source>
        <dbReference type="ARBA" id="ARBA00022801"/>
    </source>
</evidence>
<evidence type="ECO:0000256" key="4">
    <source>
        <dbReference type="RuleBase" id="RU003465"/>
    </source>
</evidence>
<dbReference type="CDD" id="cd00143">
    <property type="entry name" value="PP2Cc"/>
    <property type="match status" value="1"/>
</dbReference>
<organism evidence="6 7">
    <name type="scientific">Hydra vulgaris</name>
    <name type="common">Hydra</name>
    <name type="synonym">Hydra attenuata</name>
    <dbReference type="NCBI Taxonomy" id="6087"/>
    <lineage>
        <taxon>Eukaryota</taxon>
        <taxon>Metazoa</taxon>
        <taxon>Cnidaria</taxon>
        <taxon>Hydrozoa</taxon>
        <taxon>Hydroidolina</taxon>
        <taxon>Anthoathecata</taxon>
        <taxon>Aplanulata</taxon>
        <taxon>Hydridae</taxon>
        <taxon>Hydra</taxon>
    </lineage>
</organism>
<dbReference type="PROSITE" id="PS01032">
    <property type="entry name" value="PPM_1"/>
    <property type="match status" value="1"/>
</dbReference>
<dbReference type="Gene3D" id="3.60.40.10">
    <property type="entry name" value="PPM-type phosphatase domain"/>
    <property type="match status" value="1"/>
</dbReference>
<evidence type="ECO:0000313" key="6">
    <source>
        <dbReference type="Proteomes" id="UP001652625"/>
    </source>
</evidence>
<dbReference type="PANTHER" id="PTHR13832:SF354">
    <property type="entry name" value="GM14138P"/>
    <property type="match status" value="1"/>
</dbReference>
<dbReference type="InterPro" id="IPR036457">
    <property type="entry name" value="PPM-type-like_dom_sf"/>
</dbReference>
<proteinExistence type="inferred from homology"/>
<sequence length="473" mass="53669">MPINSIRKFTRAFSYFIESQQQSSLRYSHNLEVKYSYDRPEFLGLDNEAKTACADHEIRPIICPKNPLIMKAGYAEVINGGKTANINEDQSCFHSFTVTVPVDQRAVEWTSDKYKINCILFGMFDGHAGTGAALYAYHNIKKHVIKELTQISHIIVLSNEEILNQYLSKGLITTINAEKLIIGALENAFLSIDEEIKNQRTNNRIEGGCTAVVALFIKDQLYVANAGDSRAIIFKNGIPIPMSSDHNPESERRRIQSVAMLEPTLLKNVYTRYQFQHRCHKKDIGTKQLFRDYNMEGWHLKTIDKNDIKPQIICGEGKHSRLLDTIGTTRGFGDHDLEVPYSIGVKIKPFMLAAPDVKVFQLSDSDFNEDDVLVISTDGLWEKLTIENVNEILKNKLSNQEPSDPRRYIVAAQSLVDEARGSFTEHGWRTIDNKNGSYDDISVFVIPLANWKAELSFILQKHSNDDCVNDSLF</sequence>
<evidence type="ECO:0000259" key="5">
    <source>
        <dbReference type="PROSITE" id="PS51746"/>
    </source>
</evidence>
<feature type="domain" description="PPM-type phosphatase" evidence="5">
    <location>
        <begin position="97"/>
        <end position="448"/>
    </location>
</feature>
<protein>
    <submittedName>
        <fullName evidence="7 8">Protein phosphatase 1H isoform X1</fullName>
    </submittedName>
</protein>
<accession>A0ABM4CPR7</accession>
<dbReference type="RefSeq" id="XP_065663853.1">
    <property type="nucleotide sequence ID" value="XM_065807781.1"/>
</dbReference>
<gene>
    <name evidence="7 8" type="primary">LOC100210854</name>
</gene>
<comment type="similarity">
    <text evidence="4">Belongs to the PP2C family.</text>
</comment>
<evidence type="ECO:0000256" key="3">
    <source>
        <dbReference type="ARBA" id="ARBA00022912"/>
    </source>
</evidence>
<keyword evidence="2 4" id="KW-0378">Hydrolase</keyword>